<dbReference type="PANTHER" id="PTHR37299">
    <property type="entry name" value="TRANSCRIPTIONAL REGULATOR-RELATED"/>
    <property type="match status" value="1"/>
</dbReference>
<feature type="domain" description="Response regulatory" evidence="2">
    <location>
        <begin position="3"/>
        <end position="114"/>
    </location>
</feature>
<dbReference type="SMART" id="SM00850">
    <property type="entry name" value="LytTR"/>
    <property type="match status" value="1"/>
</dbReference>
<protein>
    <submittedName>
        <fullName evidence="4">LytTR family DNA-binding domain-containing protein</fullName>
    </submittedName>
</protein>
<evidence type="ECO:0000256" key="1">
    <source>
        <dbReference type="PROSITE-ProRule" id="PRU00169"/>
    </source>
</evidence>
<evidence type="ECO:0000259" key="2">
    <source>
        <dbReference type="PROSITE" id="PS50110"/>
    </source>
</evidence>
<dbReference type="InterPro" id="IPR001789">
    <property type="entry name" value="Sig_transdc_resp-reg_receiver"/>
</dbReference>
<evidence type="ECO:0000313" key="4">
    <source>
        <dbReference type="EMBL" id="WEK34945.1"/>
    </source>
</evidence>
<dbReference type="GO" id="GO:0003677">
    <property type="term" value="F:DNA binding"/>
    <property type="evidence" value="ECO:0007669"/>
    <property type="project" value="UniProtKB-KW"/>
</dbReference>
<dbReference type="SMART" id="SM00448">
    <property type="entry name" value="REC"/>
    <property type="match status" value="1"/>
</dbReference>
<dbReference type="GO" id="GO:0000156">
    <property type="term" value="F:phosphorelay response regulator activity"/>
    <property type="evidence" value="ECO:0007669"/>
    <property type="project" value="InterPro"/>
</dbReference>
<name>A0AAJ5WQK5_9BACT</name>
<dbReference type="Proteomes" id="UP001220610">
    <property type="component" value="Chromosome"/>
</dbReference>
<dbReference type="EMBL" id="CP119311">
    <property type="protein sequence ID" value="WEK34945.1"/>
    <property type="molecule type" value="Genomic_DNA"/>
</dbReference>
<dbReference type="InterPro" id="IPR007492">
    <property type="entry name" value="LytTR_DNA-bd_dom"/>
</dbReference>
<dbReference type="Gene3D" id="3.40.50.2300">
    <property type="match status" value="1"/>
</dbReference>
<dbReference type="Pfam" id="PF04397">
    <property type="entry name" value="LytTR"/>
    <property type="match status" value="1"/>
</dbReference>
<keyword evidence="1" id="KW-0597">Phosphoprotein</keyword>
<evidence type="ECO:0000259" key="3">
    <source>
        <dbReference type="PROSITE" id="PS50930"/>
    </source>
</evidence>
<sequence>MIRCLIVEDEPIAQQIVEQFILQTAGLTLVGKCRNALEAFAKLEQVRVDLLFLDIEMPLVNGMTFLKTLSQPPQVILTTAYSDYAVQAFELDVVDYLLKPFSYDRFLKAVAKVKTPAASAVEPEQQTGHLLVREKGGLLRIPYPQIRYIQASKDYVKLFIDSQQFLANYTMKQLEELLPAGQFIRIHKSYIVALAQIRMVKAEEVLLGTEEALPLSAHYKEQLMEWFKGR</sequence>
<dbReference type="PROSITE" id="PS50930">
    <property type="entry name" value="HTH_LYTTR"/>
    <property type="match status" value="1"/>
</dbReference>
<feature type="modified residue" description="4-aspartylphosphate" evidence="1">
    <location>
        <position position="54"/>
    </location>
</feature>
<gene>
    <name evidence="4" type="ORF">P0Y53_20850</name>
</gene>
<dbReference type="InterPro" id="IPR011006">
    <property type="entry name" value="CheY-like_superfamily"/>
</dbReference>
<reference evidence="4" key="1">
    <citation type="submission" date="2023-03" db="EMBL/GenBank/DDBJ databases">
        <title>Andean soil-derived lignocellulolytic bacterial consortium as a source of novel taxa and putative plastic-active enzymes.</title>
        <authorList>
            <person name="Diaz-Garcia L."/>
            <person name="Chuvochina M."/>
            <person name="Feuerriegel G."/>
            <person name="Bunk B."/>
            <person name="Sproer C."/>
            <person name="Streit W.R."/>
            <person name="Rodriguez L.M."/>
            <person name="Overmann J."/>
            <person name="Jimenez D.J."/>
        </authorList>
    </citation>
    <scope>NUCLEOTIDE SEQUENCE</scope>
    <source>
        <strain evidence="4">MAG 7</strain>
    </source>
</reference>
<organism evidence="4 5">
    <name type="scientific">Candidatus Pseudobacter hemicellulosilyticus</name>
    <dbReference type="NCBI Taxonomy" id="3121375"/>
    <lineage>
        <taxon>Bacteria</taxon>
        <taxon>Pseudomonadati</taxon>
        <taxon>Bacteroidota</taxon>
        <taxon>Chitinophagia</taxon>
        <taxon>Chitinophagales</taxon>
        <taxon>Chitinophagaceae</taxon>
        <taxon>Pseudobacter</taxon>
    </lineage>
</organism>
<dbReference type="PROSITE" id="PS50110">
    <property type="entry name" value="RESPONSE_REGULATORY"/>
    <property type="match status" value="1"/>
</dbReference>
<dbReference type="Pfam" id="PF00072">
    <property type="entry name" value="Response_reg"/>
    <property type="match status" value="1"/>
</dbReference>
<dbReference type="PANTHER" id="PTHR37299:SF1">
    <property type="entry name" value="STAGE 0 SPORULATION PROTEIN A HOMOLOG"/>
    <property type="match status" value="1"/>
</dbReference>
<dbReference type="InterPro" id="IPR046947">
    <property type="entry name" value="LytR-like"/>
</dbReference>
<dbReference type="AlphaFoldDB" id="A0AAJ5WQK5"/>
<dbReference type="Gene3D" id="2.40.50.1020">
    <property type="entry name" value="LytTr DNA-binding domain"/>
    <property type="match status" value="1"/>
</dbReference>
<evidence type="ECO:0000313" key="5">
    <source>
        <dbReference type="Proteomes" id="UP001220610"/>
    </source>
</evidence>
<keyword evidence="4" id="KW-0238">DNA-binding</keyword>
<feature type="domain" description="HTH LytTR-type" evidence="3">
    <location>
        <begin position="130"/>
        <end position="229"/>
    </location>
</feature>
<accession>A0AAJ5WQK5</accession>
<proteinExistence type="predicted"/>
<dbReference type="SUPFAM" id="SSF52172">
    <property type="entry name" value="CheY-like"/>
    <property type="match status" value="1"/>
</dbReference>